<sequence>MCCADPEAVNRGLQGLCEMMTWQQIVIEMCANKVDEERENQELMMSKKIRNKIWDMHEKGIEMCANKIKPSSNKEEAEKEVEVILEWPYEPYEEMKEDQPLVLMNPPPISLILVEFETRMEHKGHLKILCGVDNYVLDGQDYMNTYALEVQDELKILKEGMPISLPKAMANPLRKVLKRRKKKVRYVGIRIVLEMCANNVDEEQEKSGVEYGICIRNRSLVTYFIEESLPSRLGHLR</sequence>
<organism evidence="1 2">
    <name type="scientific">Stephania cephalantha</name>
    <dbReference type="NCBI Taxonomy" id="152367"/>
    <lineage>
        <taxon>Eukaryota</taxon>
        <taxon>Viridiplantae</taxon>
        <taxon>Streptophyta</taxon>
        <taxon>Embryophyta</taxon>
        <taxon>Tracheophyta</taxon>
        <taxon>Spermatophyta</taxon>
        <taxon>Magnoliopsida</taxon>
        <taxon>Ranunculales</taxon>
        <taxon>Menispermaceae</taxon>
        <taxon>Menispermoideae</taxon>
        <taxon>Cissampelideae</taxon>
        <taxon>Stephania</taxon>
    </lineage>
</organism>
<keyword evidence="2" id="KW-1185">Reference proteome</keyword>
<gene>
    <name evidence="1" type="ORF">Scep_014866</name>
</gene>
<evidence type="ECO:0000313" key="2">
    <source>
        <dbReference type="Proteomes" id="UP001419268"/>
    </source>
</evidence>
<protein>
    <submittedName>
        <fullName evidence="1">Uncharacterized protein</fullName>
    </submittedName>
</protein>
<accession>A0AAP0J2U8</accession>
<dbReference type="AlphaFoldDB" id="A0AAP0J2U8"/>
<evidence type="ECO:0000313" key="1">
    <source>
        <dbReference type="EMBL" id="KAK9126020.1"/>
    </source>
</evidence>
<name>A0AAP0J2U8_9MAGN</name>
<comment type="caution">
    <text evidence="1">The sequence shown here is derived from an EMBL/GenBank/DDBJ whole genome shotgun (WGS) entry which is preliminary data.</text>
</comment>
<dbReference type="Proteomes" id="UP001419268">
    <property type="component" value="Unassembled WGS sequence"/>
</dbReference>
<reference evidence="1 2" key="1">
    <citation type="submission" date="2024-01" db="EMBL/GenBank/DDBJ databases">
        <title>Genome assemblies of Stephania.</title>
        <authorList>
            <person name="Yang L."/>
        </authorList>
    </citation>
    <scope>NUCLEOTIDE SEQUENCE [LARGE SCALE GENOMIC DNA]</scope>
    <source>
        <strain evidence="1">JXDWG</strain>
        <tissue evidence="1">Leaf</tissue>
    </source>
</reference>
<proteinExistence type="predicted"/>
<dbReference type="EMBL" id="JBBNAG010000006">
    <property type="protein sequence ID" value="KAK9126020.1"/>
    <property type="molecule type" value="Genomic_DNA"/>
</dbReference>